<dbReference type="FunFam" id="3.40.50.11720:FF:000001">
    <property type="entry name" value="3-deoxy-D-manno-octulosonic acid transferase"/>
    <property type="match status" value="1"/>
</dbReference>
<feature type="domain" description="3-deoxy-D-manno-octulosonic-acid transferase N-terminal" evidence="13">
    <location>
        <begin position="33"/>
        <end position="209"/>
    </location>
</feature>
<feature type="active site" description="Proton acceptor" evidence="9">
    <location>
        <position position="61"/>
    </location>
</feature>
<evidence type="ECO:0000256" key="4">
    <source>
        <dbReference type="ARBA" id="ARBA00019077"/>
    </source>
</evidence>
<proteinExistence type="inferred from homology"/>
<comment type="similarity">
    <text evidence="11">Belongs to the glycosyltransferase group 1 family.</text>
</comment>
<dbReference type="Pfam" id="PF04413">
    <property type="entry name" value="Glycos_transf_N"/>
    <property type="match status" value="1"/>
</dbReference>
<feature type="domain" description="Glycosyl transferase family 1" evidence="12">
    <location>
        <begin position="293"/>
        <end position="396"/>
    </location>
</feature>
<keyword evidence="5" id="KW-0997">Cell inner membrane</keyword>
<feature type="transmembrane region" description="Helical" evidence="11">
    <location>
        <begin position="6"/>
        <end position="22"/>
    </location>
</feature>
<feature type="site" description="Transition state stabilizer" evidence="10">
    <location>
        <position position="131"/>
    </location>
</feature>
<keyword evidence="11" id="KW-1003">Cell membrane</keyword>
<dbReference type="AlphaFoldDB" id="A0A3S8ZV58"/>
<keyword evidence="11" id="KW-0472">Membrane</keyword>
<organism evidence="14 15">
    <name type="scientific">Iodobacter ciconiae</name>
    <dbReference type="NCBI Taxonomy" id="2496266"/>
    <lineage>
        <taxon>Bacteria</taxon>
        <taxon>Pseudomonadati</taxon>
        <taxon>Pseudomonadota</taxon>
        <taxon>Betaproteobacteria</taxon>
        <taxon>Neisseriales</taxon>
        <taxon>Chitinibacteraceae</taxon>
        <taxon>Iodobacter</taxon>
    </lineage>
</organism>
<dbReference type="KEGG" id="iod:EJO50_13140"/>
<dbReference type="SUPFAM" id="SSF53756">
    <property type="entry name" value="UDP-Glycosyltransferase/glycogen phosphorylase"/>
    <property type="match status" value="1"/>
</dbReference>
<comment type="function">
    <text evidence="11">Involved in lipopolysaccharide (LPS) biosynthesis. Catalyzes the transfer of 3-deoxy-D-manno-octulosonate (Kdo) residue(s) from CMP-Kdo to lipid IV(A), the tetraacyldisaccharide-1,4'-bisphosphate precursor of lipid A.</text>
</comment>
<comment type="subcellular location">
    <subcellularLocation>
        <location evidence="1">Cell envelope</location>
    </subcellularLocation>
    <subcellularLocation>
        <location evidence="11">Cell membrane</location>
    </subcellularLocation>
</comment>
<keyword evidence="15" id="KW-1185">Reference proteome</keyword>
<keyword evidence="11" id="KW-1133">Transmembrane helix</keyword>
<dbReference type="EMBL" id="CP034433">
    <property type="protein sequence ID" value="AZN37346.1"/>
    <property type="molecule type" value="Genomic_DNA"/>
</dbReference>
<gene>
    <name evidence="14" type="ORF">EJO50_13140</name>
</gene>
<evidence type="ECO:0000256" key="7">
    <source>
        <dbReference type="ARBA" id="ARBA00031445"/>
    </source>
</evidence>
<dbReference type="InterPro" id="IPR038107">
    <property type="entry name" value="Glycos_transf_N_sf"/>
</dbReference>
<feature type="site" description="Transition state stabilizer" evidence="10">
    <location>
        <position position="207"/>
    </location>
</feature>
<dbReference type="Gene3D" id="3.40.50.11720">
    <property type="entry name" value="3-Deoxy-D-manno-octulosonic-acid transferase, N-terminal domain"/>
    <property type="match status" value="1"/>
</dbReference>
<name>A0A3S8ZV58_9NEIS</name>
<keyword evidence="11" id="KW-0448">Lipopolysaccharide biosynthesis</keyword>
<dbReference type="PANTHER" id="PTHR42755:SF1">
    <property type="entry name" value="3-DEOXY-D-MANNO-OCTULOSONIC ACID TRANSFERASE, MITOCHONDRIAL-RELATED"/>
    <property type="match status" value="1"/>
</dbReference>
<evidence type="ECO:0000259" key="12">
    <source>
        <dbReference type="Pfam" id="PF00534"/>
    </source>
</evidence>
<dbReference type="OrthoDB" id="9789797at2"/>
<evidence type="ECO:0000256" key="3">
    <source>
        <dbReference type="ARBA" id="ARBA00012621"/>
    </source>
</evidence>
<dbReference type="GO" id="GO:0009244">
    <property type="term" value="P:lipopolysaccharide core region biosynthetic process"/>
    <property type="evidence" value="ECO:0007669"/>
    <property type="project" value="UniProtKB-UniRule"/>
</dbReference>
<evidence type="ECO:0000256" key="11">
    <source>
        <dbReference type="RuleBase" id="RU365103"/>
    </source>
</evidence>
<protein>
    <recommendedName>
        <fullName evidence="4 11">3-deoxy-D-manno-octulosonic acid transferase</fullName>
        <shortName evidence="11">Kdo transferase</shortName>
        <ecNumber evidence="3 11">2.4.99.12</ecNumber>
    </recommendedName>
    <alternativeName>
        <fullName evidence="7 11">Lipid IV(A) 3-deoxy-D-manno-octulosonic acid transferase</fullName>
    </alternativeName>
</protein>
<comment type="pathway">
    <text evidence="2 11">Bacterial outer membrane biogenesis; LPS core biosynthesis.</text>
</comment>
<evidence type="ECO:0000256" key="9">
    <source>
        <dbReference type="PIRSR" id="PIRSR639901-1"/>
    </source>
</evidence>
<evidence type="ECO:0000256" key="5">
    <source>
        <dbReference type="ARBA" id="ARBA00022519"/>
    </source>
</evidence>
<dbReference type="Gene3D" id="3.40.50.2000">
    <property type="entry name" value="Glycogen Phosphorylase B"/>
    <property type="match status" value="1"/>
</dbReference>
<dbReference type="GO" id="GO:0009245">
    <property type="term" value="P:lipid A biosynthetic process"/>
    <property type="evidence" value="ECO:0007669"/>
    <property type="project" value="TreeGrafter"/>
</dbReference>
<dbReference type="EC" id="2.4.99.12" evidence="3 11"/>
<dbReference type="InterPro" id="IPR007507">
    <property type="entry name" value="Glycos_transf_N"/>
</dbReference>
<evidence type="ECO:0000259" key="13">
    <source>
        <dbReference type="Pfam" id="PF04413"/>
    </source>
</evidence>
<dbReference type="GO" id="GO:0005886">
    <property type="term" value="C:plasma membrane"/>
    <property type="evidence" value="ECO:0007669"/>
    <property type="project" value="UniProtKB-SubCell"/>
</dbReference>
<dbReference type="InterPro" id="IPR039901">
    <property type="entry name" value="Kdotransferase"/>
</dbReference>
<dbReference type="Pfam" id="PF00534">
    <property type="entry name" value="Glycos_transf_1"/>
    <property type="match status" value="1"/>
</dbReference>
<evidence type="ECO:0000256" key="10">
    <source>
        <dbReference type="PIRSR" id="PIRSR639901-2"/>
    </source>
</evidence>
<dbReference type="UniPathway" id="UPA00958"/>
<evidence type="ECO:0000256" key="8">
    <source>
        <dbReference type="ARBA" id="ARBA00049183"/>
    </source>
</evidence>
<dbReference type="Proteomes" id="UP000282438">
    <property type="component" value="Chromosome"/>
</dbReference>
<evidence type="ECO:0000256" key="1">
    <source>
        <dbReference type="ARBA" id="ARBA00004196"/>
    </source>
</evidence>
<dbReference type="GO" id="GO:0043842">
    <property type="term" value="F:Kdo transferase activity"/>
    <property type="evidence" value="ECO:0007669"/>
    <property type="project" value="UniProtKB-EC"/>
</dbReference>
<dbReference type="InterPro" id="IPR001296">
    <property type="entry name" value="Glyco_trans_1"/>
</dbReference>
<keyword evidence="6 11" id="KW-0808">Transferase</keyword>
<evidence type="ECO:0000313" key="14">
    <source>
        <dbReference type="EMBL" id="AZN37346.1"/>
    </source>
</evidence>
<evidence type="ECO:0000256" key="6">
    <source>
        <dbReference type="ARBA" id="ARBA00022679"/>
    </source>
</evidence>
<evidence type="ECO:0000313" key="15">
    <source>
        <dbReference type="Proteomes" id="UP000282438"/>
    </source>
</evidence>
<reference evidence="14 15" key="1">
    <citation type="submission" date="2018-12" db="EMBL/GenBank/DDBJ databases">
        <title>Complete genome sequence of Iodobacter sp. H11R3.</title>
        <authorList>
            <person name="Bae J.-W."/>
        </authorList>
    </citation>
    <scope>NUCLEOTIDE SEQUENCE [LARGE SCALE GENOMIC DNA]</scope>
    <source>
        <strain evidence="14 15">H11R3</strain>
    </source>
</reference>
<sequence>MSRWLYHALLCCAFPLIFLYLLKRSKRQSTYRQHWRERLGFYASTPNNGPLIWLHAVSVGETRATAPLITALKTAYPQHRFLISCMTPTGRATAQELFAEFAEIVYLPYDYPGAVGRFLEHFRPGFGVLMETEIWPNLIHGCADRNMPLFLANARLSEKSLKGYLKIGSLIKPAVARLAGVLAQSEMDATRLKQLGSSNTHIVGNIKFDNLPDENAIAHGLSWRYNFGSRNVLLFASSRDGEEALLLDALANWPESLLLILVPRHPQRFDEVATLLEHRSLKVLKRSTWDESPLSKEVQVLLGDSMGEMIRYYTASDLAIIGGSILPFGSQNLIEACALGTPVLLGPSTYNFSQAAIEAITCHAAWQGEDIHAIIQQAMYLLAHAEERKVMGQAGKTFASAHRGATQKLLSYLPPAAKKPRS</sequence>
<keyword evidence="11" id="KW-0812">Transmembrane</keyword>
<dbReference type="PANTHER" id="PTHR42755">
    <property type="entry name" value="3-DEOXY-MANNO-OCTULOSONATE CYTIDYLYLTRANSFERASE"/>
    <property type="match status" value="1"/>
</dbReference>
<evidence type="ECO:0000256" key="2">
    <source>
        <dbReference type="ARBA" id="ARBA00004713"/>
    </source>
</evidence>
<dbReference type="GO" id="GO:0030313">
    <property type="term" value="C:cell envelope"/>
    <property type="evidence" value="ECO:0007669"/>
    <property type="project" value="UniProtKB-SubCell"/>
</dbReference>
<accession>A0A3S8ZV58</accession>
<comment type="catalytic activity">
    <reaction evidence="8 11">
        <text>lipid IVA (E. coli) + CMP-3-deoxy-beta-D-manno-octulosonate = alpha-Kdo-(2-&gt;6)-lipid IVA (E. coli) + CMP + H(+)</text>
        <dbReference type="Rhea" id="RHEA:28066"/>
        <dbReference type="ChEBI" id="CHEBI:15378"/>
        <dbReference type="ChEBI" id="CHEBI:58603"/>
        <dbReference type="ChEBI" id="CHEBI:60364"/>
        <dbReference type="ChEBI" id="CHEBI:60377"/>
        <dbReference type="ChEBI" id="CHEBI:85987"/>
        <dbReference type="EC" id="2.4.99.12"/>
    </reaction>
</comment>
<dbReference type="NCBIfam" id="NF004386">
    <property type="entry name" value="PRK05749.1-2"/>
    <property type="match status" value="1"/>
</dbReference>
<dbReference type="RefSeq" id="WP_125974864.1">
    <property type="nucleotide sequence ID" value="NZ_CP034433.1"/>
</dbReference>